<evidence type="ECO:0000313" key="3">
    <source>
        <dbReference type="EMBL" id="KAH7295174.1"/>
    </source>
</evidence>
<dbReference type="Gene3D" id="3.30.559.10">
    <property type="entry name" value="Chloramphenicol acetyltransferase-like domain"/>
    <property type="match status" value="2"/>
</dbReference>
<dbReference type="EMBL" id="CM035432">
    <property type="protein sequence ID" value="KAH7295174.1"/>
    <property type="molecule type" value="Genomic_DNA"/>
</dbReference>
<comment type="caution">
    <text evidence="3">The sequence shown here is derived from an EMBL/GenBank/DDBJ whole genome shotgun (WGS) entry which is preliminary data.</text>
</comment>
<dbReference type="PANTHER" id="PTHR31896:SF64">
    <property type="entry name" value="TRICHOTHECENE 3-O-ACETYLTRANSFERASE"/>
    <property type="match status" value="1"/>
</dbReference>
<dbReference type="Pfam" id="PF02458">
    <property type="entry name" value="Transferase"/>
    <property type="match status" value="1"/>
</dbReference>
<evidence type="ECO:0000313" key="4">
    <source>
        <dbReference type="Proteomes" id="UP000825935"/>
    </source>
</evidence>
<dbReference type="Proteomes" id="UP000825935">
    <property type="component" value="Chromosome 27"/>
</dbReference>
<evidence type="ECO:0000256" key="2">
    <source>
        <dbReference type="SAM" id="MobiDB-lite"/>
    </source>
</evidence>
<feature type="compositionally biased region" description="Polar residues" evidence="2">
    <location>
        <begin position="287"/>
        <end position="318"/>
    </location>
</feature>
<reference evidence="3 4" key="1">
    <citation type="submission" date="2021-08" db="EMBL/GenBank/DDBJ databases">
        <title>WGS assembly of Ceratopteris richardii.</title>
        <authorList>
            <person name="Marchant D.B."/>
            <person name="Chen G."/>
            <person name="Jenkins J."/>
            <person name="Shu S."/>
            <person name="Leebens-Mack J."/>
            <person name="Grimwood J."/>
            <person name="Schmutz J."/>
            <person name="Soltis P."/>
            <person name="Soltis D."/>
            <person name="Chen Z.-H."/>
        </authorList>
    </citation>
    <scope>NUCLEOTIDE SEQUENCE [LARGE SCALE GENOMIC DNA]</scope>
    <source>
        <strain evidence="3">Whitten #5841</strain>
        <tissue evidence="3">Leaf</tissue>
    </source>
</reference>
<feature type="compositionally biased region" description="Basic and acidic residues" evidence="2">
    <location>
        <begin position="265"/>
        <end position="282"/>
    </location>
</feature>
<keyword evidence="4" id="KW-1185">Reference proteome</keyword>
<proteinExistence type="predicted"/>
<sequence>MEQAPHISIISKEMVMAAGATATMPTEGFFLSCLDIMWELTRYNERLLFYRNAIDIASIDGNEERQQGSGTGSEMPGCAGSVIKKLKSSLAFCLTEYYPWCGRIARGNDPSSRLYIDLCHAGVEFVEAYVDAPLSEFSGERFRMKPFFEQLCQHYDHSGDCFYSSPLLSVQATVFSDGGLALGITHSHLVADGQSLWNFLVSWGEYSRGVPLSTPPLHNRKRLAVPEPSPEKAIWSLKLEIKEEDLAEARISSSVDGGAEDATTDEDKGGNWSAKSDDKNDEPTDASCGSMNPNTPSRNSTLRANELQGASSSPSGRNNIDLNSDALVQCLFHLPSSAVQRLKADAGGEGYTSFEVICAHFWQRVAVARRNPMSDPTYFYLPVNCRSRVVPPIPASYFGNVVVFDVIMSTVGAICREPLGKTARRIHDAVTNMKQENYLVSFMHWMETHNNSMRGAISRPRPLGKGHNVASSPWFPAYQVDFGWGKPSAVRAVKVHGDGELVLFGGRPGSAKGDIEICTALPGEVLTRLLKDSAFLAEAI</sequence>
<feature type="region of interest" description="Disordered" evidence="2">
    <location>
        <begin position="250"/>
        <end position="318"/>
    </location>
</feature>
<dbReference type="GO" id="GO:0016740">
    <property type="term" value="F:transferase activity"/>
    <property type="evidence" value="ECO:0007669"/>
    <property type="project" value="UniProtKB-KW"/>
</dbReference>
<gene>
    <name evidence="3" type="ORF">KP509_27G036000</name>
</gene>
<dbReference type="PANTHER" id="PTHR31896">
    <property type="entry name" value="FAMILY REGULATORY PROTEIN, PUTATIVE (AFU_ORTHOLOGUE AFUA_3G14730)-RELATED"/>
    <property type="match status" value="1"/>
</dbReference>
<keyword evidence="1" id="KW-0808">Transferase</keyword>
<dbReference type="InterPro" id="IPR023213">
    <property type="entry name" value="CAT-like_dom_sf"/>
</dbReference>
<accession>A0A8T2RH83</accession>
<name>A0A8T2RH83_CERRI</name>
<dbReference type="SUPFAM" id="SSF52777">
    <property type="entry name" value="CoA-dependent acyltransferases"/>
    <property type="match status" value="1"/>
</dbReference>
<dbReference type="OMA" id="RIMAFIH"/>
<dbReference type="InterPro" id="IPR051283">
    <property type="entry name" value="Sec_Metabolite_Acyltrans"/>
</dbReference>
<dbReference type="OrthoDB" id="444127at2759"/>
<dbReference type="AlphaFoldDB" id="A0A8T2RH83"/>
<protein>
    <submittedName>
        <fullName evidence="3">Uncharacterized protein</fullName>
    </submittedName>
</protein>
<organism evidence="3 4">
    <name type="scientific">Ceratopteris richardii</name>
    <name type="common">Triangle waterfern</name>
    <dbReference type="NCBI Taxonomy" id="49495"/>
    <lineage>
        <taxon>Eukaryota</taxon>
        <taxon>Viridiplantae</taxon>
        <taxon>Streptophyta</taxon>
        <taxon>Embryophyta</taxon>
        <taxon>Tracheophyta</taxon>
        <taxon>Polypodiopsida</taxon>
        <taxon>Polypodiidae</taxon>
        <taxon>Polypodiales</taxon>
        <taxon>Pteridineae</taxon>
        <taxon>Pteridaceae</taxon>
        <taxon>Parkerioideae</taxon>
        <taxon>Ceratopteris</taxon>
    </lineage>
</organism>
<evidence type="ECO:0000256" key="1">
    <source>
        <dbReference type="ARBA" id="ARBA00022679"/>
    </source>
</evidence>